<comment type="pathway">
    <text evidence="4">Amino-acid biosynthesis.</text>
</comment>
<evidence type="ECO:0000313" key="7">
    <source>
        <dbReference type="Proteomes" id="UP000056322"/>
    </source>
</evidence>
<evidence type="ECO:0000256" key="1">
    <source>
        <dbReference type="ARBA" id="ARBA00009667"/>
    </source>
</evidence>
<dbReference type="HOGENOM" id="CLU_048577_2_1_4"/>
<dbReference type="Proteomes" id="UP000056322">
    <property type="component" value="Chromosome 1"/>
</dbReference>
<dbReference type="InterPro" id="IPR006062">
    <property type="entry name" value="His_biosynth"/>
</dbReference>
<evidence type="ECO:0000256" key="4">
    <source>
        <dbReference type="ARBA" id="ARBA00029440"/>
    </source>
</evidence>
<evidence type="ECO:0000256" key="3">
    <source>
        <dbReference type="ARBA" id="ARBA00023102"/>
    </source>
</evidence>
<dbReference type="PANTHER" id="PTHR43090">
    <property type="entry name" value="1-(5-PHOSPHORIBOSYL)-5-[(5-PHOSPHORIBOSYLAMINO)METHYLIDENEAMINO] IMIDAZOLE-4-CARBOXAMIDE ISOMERASE"/>
    <property type="match status" value="1"/>
</dbReference>
<comment type="similarity">
    <text evidence="1 5">Belongs to the HisA/HisF family.</text>
</comment>
<proteinExistence type="inferred from homology"/>
<dbReference type="AlphaFoldDB" id="A0A0B7IZ89"/>
<dbReference type="GO" id="GO:0005737">
    <property type="term" value="C:cytoplasm"/>
    <property type="evidence" value="ECO:0007669"/>
    <property type="project" value="TreeGrafter"/>
</dbReference>
<dbReference type="InterPro" id="IPR013785">
    <property type="entry name" value="Aldolase_TIM"/>
</dbReference>
<accession>A0A0B7IZ89</accession>
<gene>
    <name evidence="6" type="ORF">BN1209_0773</name>
</gene>
<evidence type="ECO:0000256" key="5">
    <source>
        <dbReference type="RuleBase" id="RU003657"/>
    </source>
</evidence>
<dbReference type="RefSeq" id="WP_045751035.1">
    <property type="nucleotide sequence ID" value="NZ_LN794158.1"/>
</dbReference>
<evidence type="ECO:0000256" key="2">
    <source>
        <dbReference type="ARBA" id="ARBA00022605"/>
    </source>
</evidence>
<dbReference type="InterPro" id="IPR011060">
    <property type="entry name" value="RibuloseP-bd_barrel"/>
</dbReference>
<protein>
    <submittedName>
        <fullName evidence="6">Histidine biosynthesis</fullName>
    </submittedName>
</protein>
<name>A0A0B7IZ89_9PROT</name>
<dbReference type="PANTHER" id="PTHR43090:SF2">
    <property type="entry name" value="1-(5-PHOSPHORIBOSYL)-5-[(5-PHOSPHORIBOSYLAMINO)METHYLIDENEAMINO] IMIDAZOLE-4-CARBOXAMIDE ISOMERASE"/>
    <property type="match status" value="1"/>
</dbReference>
<dbReference type="GO" id="GO:0003949">
    <property type="term" value="F:1-(5-phosphoribosyl)-5-[(5-phosphoribosylamino)methylideneamino]imidazole-4-carboxamide isomerase activity"/>
    <property type="evidence" value="ECO:0007669"/>
    <property type="project" value="InterPro"/>
</dbReference>
<evidence type="ECO:0000313" key="6">
    <source>
        <dbReference type="EMBL" id="CEN55816.1"/>
    </source>
</evidence>
<dbReference type="GO" id="GO:0000105">
    <property type="term" value="P:L-histidine biosynthetic process"/>
    <property type="evidence" value="ECO:0007669"/>
    <property type="project" value="UniProtKB-KW"/>
</dbReference>
<keyword evidence="2 5" id="KW-0028">Amino-acid biosynthesis</keyword>
<dbReference type="Gene3D" id="3.20.20.70">
    <property type="entry name" value="Aldolase class I"/>
    <property type="match status" value="1"/>
</dbReference>
<reference evidence="7" key="1">
    <citation type="submission" date="2014-12" db="EMBL/GenBank/DDBJ databases">
        <authorList>
            <person name="Salcher M.M."/>
        </authorList>
    </citation>
    <scope>NUCLEOTIDE SEQUENCE [LARGE SCALE GENOMIC DNA]</scope>
    <source>
        <strain evidence="7">MMS-10A-171</strain>
    </source>
</reference>
<dbReference type="STRING" id="1581680.BN1209_0773"/>
<dbReference type="GO" id="GO:0000162">
    <property type="term" value="P:L-tryptophan biosynthetic process"/>
    <property type="evidence" value="ECO:0007669"/>
    <property type="project" value="TreeGrafter"/>
</dbReference>
<dbReference type="CDD" id="cd04723">
    <property type="entry name" value="HisA_HisF"/>
    <property type="match status" value="1"/>
</dbReference>
<dbReference type="Pfam" id="PF00977">
    <property type="entry name" value="His_biosynth"/>
    <property type="match status" value="1"/>
</dbReference>
<dbReference type="OrthoDB" id="8535539at2"/>
<sequence length="235" mass="25680">MNIIPVLDLMNGQVVHAKHGNRHEYLPIKSVLTNSSNPLDVAQALLALYPFKQLYIADLNAIQKTGQHQKNILEIANNFPQLEILLDAGFDNEASIKSYQSNNIRPVLGSESLISIEQYRALSSASQYTAILSLDYKDALFQGNQALLNDASLWPKDLIVMTLNKVGSNTGPDLTKLSAIKQQSKQSKIYAAGGVRDSADLEVLKMLGIDGVLIASALHNGTLSANRLSEFLNHV</sequence>
<organism evidence="6 7">
    <name type="scientific">Candidatus Methylopumilus turicensis</name>
    <dbReference type="NCBI Taxonomy" id="1581680"/>
    <lineage>
        <taxon>Bacteria</taxon>
        <taxon>Pseudomonadati</taxon>
        <taxon>Pseudomonadota</taxon>
        <taxon>Betaproteobacteria</taxon>
        <taxon>Nitrosomonadales</taxon>
        <taxon>Methylophilaceae</taxon>
        <taxon>Candidatus Methylopumilus</taxon>
    </lineage>
</organism>
<dbReference type="KEGG" id="mbac:BN1209_0773"/>
<dbReference type="EMBL" id="LN794158">
    <property type="protein sequence ID" value="CEN55816.1"/>
    <property type="molecule type" value="Genomic_DNA"/>
</dbReference>
<dbReference type="InterPro" id="IPR044524">
    <property type="entry name" value="Isoase_HisA-like"/>
</dbReference>
<keyword evidence="3 5" id="KW-0368">Histidine biosynthesis</keyword>
<keyword evidence="7" id="KW-1185">Reference proteome</keyword>
<dbReference type="SUPFAM" id="SSF51366">
    <property type="entry name" value="Ribulose-phoshate binding barrel"/>
    <property type="match status" value="1"/>
</dbReference>